<evidence type="ECO:0000256" key="1">
    <source>
        <dbReference type="ARBA" id="ARBA00023015"/>
    </source>
</evidence>
<gene>
    <name evidence="6" type="ORF">NVV95_06345</name>
</gene>
<reference evidence="6" key="1">
    <citation type="submission" date="2022-08" db="EMBL/GenBank/DDBJ databases">
        <authorList>
            <person name="Deng Y."/>
            <person name="Han X.-F."/>
            <person name="Zhang Y.-Q."/>
        </authorList>
    </citation>
    <scope>NUCLEOTIDE SEQUENCE</scope>
    <source>
        <strain evidence="6">CPCC 205716</strain>
    </source>
</reference>
<dbReference type="Gene3D" id="1.10.357.10">
    <property type="entry name" value="Tetracycline Repressor, domain 2"/>
    <property type="match status" value="1"/>
</dbReference>
<keyword evidence="3" id="KW-0804">Transcription</keyword>
<accession>A0ABT2GDB0</accession>
<dbReference type="PRINTS" id="PR00455">
    <property type="entry name" value="HTHTETR"/>
</dbReference>
<keyword evidence="7" id="KW-1185">Reference proteome</keyword>
<feature type="DNA-binding region" description="H-T-H motif" evidence="4">
    <location>
        <begin position="41"/>
        <end position="60"/>
    </location>
</feature>
<name>A0ABT2GDB0_9MICO</name>
<dbReference type="EMBL" id="JANTEZ010000002">
    <property type="protein sequence ID" value="MCS5714170.1"/>
    <property type="molecule type" value="Genomic_DNA"/>
</dbReference>
<dbReference type="InterPro" id="IPR001647">
    <property type="entry name" value="HTH_TetR"/>
</dbReference>
<dbReference type="InterPro" id="IPR023772">
    <property type="entry name" value="DNA-bd_HTH_TetR-type_CS"/>
</dbReference>
<evidence type="ECO:0000313" key="6">
    <source>
        <dbReference type="EMBL" id="MCS5714170.1"/>
    </source>
</evidence>
<organism evidence="6 7">
    <name type="scientific">Herbiconiux gentiana</name>
    <dbReference type="NCBI Taxonomy" id="2970912"/>
    <lineage>
        <taxon>Bacteria</taxon>
        <taxon>Bacillati</taxon>
        <taxon>Actinomycetota</taxon>
        <taxon>Actinomycetes</taxon>
        <taxon>Micrococcales</taxon>
        <taxon>Microbacteriaceae</taxon>
        <taxon>Herbiconiux</taxon>
    </lineage>
</organism>
<dbReference type="PANTHER" id="PTHR30055:SF238">
    <property type="entry name" value="MYCOFACTOCIN BIOSYNTHESIS TRANSCRIPTIONAL REGULATOR MFTR-RELATED"/>
    <property type="match status" value="1"/>
</dbReference>
<dbReference type="InterPro" id="IPR009057">
    <property type="entry name" value="Homeodomain-like_sf"/>
</dbReference>
<dbReference type="PROSITE" id="PS50977">
    <property type="entry name" value="HTH_TETR_2"/>
    <property type="match status" value="1"/>
</dbReference>
<keyword evidence="1" id="KW-0805">Transcription regulation</keyword>
<dbReference type="Gene3D" id="1.10.10.60">
    <property type="entry name" value="Homeodomain-like"/>
    <property type="match status" value="1"/>
</dbReference>
<comment type="caution">
    <text evidence="6">The sequence shown here is derived from an EMBL/GenBank/DDBJ whole genome shotgun (WGS) entry which is preliminary data.</text>
</comment>
<dbReference type="InterPro" id="IPR050109">
    <property type="entry name" value="HTH-type_TetR-like_transc_reg"/>
</dbReference>
<evidence type="ECO:0000313" key="7">
    <source>
        <dbReference type="Proteomes" id="UP001165580"/>
    </source>
</evidence>
<dbReference type="Proteomes" id="UP001165580">
    <property type="component" value="Unassembled WGS sequence"/>
</dbReference>
<evidence type="ECO:0000256" key="2">
    <source>
        <dbReference type="ARBA" id="ARBA00023125"/>
    </source>
</evidence>
<evidence type="ECO:0000256" key="3">
    <source>
        <dbReference type="ARBA" id="ARBA00023163"/>
    </source>
</evidence>
<keyword evidence="2 4" id="KW-0238">DNA-binding</keyword>
<dbReference type="PANTHER" id="PTHR30055">
    <property type="entry name" value="HTH-TYPE TRANSCRIPTIONAL REGULATOR RUTR"/>
    <property type="match status" value="1"/>
</dbReference>
<protein>
    <submittedName>
        <fullName evidence="6">TetR family transcriptional regulator</fullName>
    </submittedName>
</protein>
<sequence>MEPIKVSPAGGVKARMREAIRQELTAAALTSIREVGFSNTTARAIAESVGVSERTFFRYFPTKEDAVLQPVEAMGSAIASRLTERPAAETELQALRRAFDVAVEAVAGDPQTMATIMEMNRAEPALRRRHLQQQDAWVTALQAALAERRGSETDQAVTRMKCAVMLLAWERALVSCFDGGNFTQVGANLDSALVELRGFLAV</sequence>
<dbReference type="SUPFAM" id="SSF46689">
    <property type="entry name" value="Homeodomain-like"/>
    <property type="match status" value="1"/>
</dbReference>
<feature type="domain" description="HTH tetR-type" evidence="5">
    <location>
        <begin position="18"/>
        <end position="78"/>
    </location>
</feature>
<dbReference type="Pfam" id="PF00440">
    <property type="entry name" value="TetR_N"/>
    <property type="match status" value="1"/>
</dbReference>
<dbReference type="PROSITE" id="PS01081">
    <property type="entry name" value="HTH_TETR_1"/>
    <property type="match status" value="1"/>
</dbReference>
<evidence type="ECO:0000259" key="5">
    <source>
        <dbReference type="PROSITE" id="PS50977"/>
    </source>
</evidence>
<evidence type="ECO:0000256" key="4">
    <source>
        <dbReference type="PROSITE-ProRule" id="PRU00335"/>
    </source>
</evidence>
<dbReference type="RefSeq" id="WP_259485698.1">
    <property type="nucleotide sequence ID" value="NZ_JANTEZ010000002.1"/>
</dbReference>
<proteinExistence type="predicted"/>